<keyword evidence="8 15" id="KW-0547">Nucleotide-binding</keyword>
<evidence type="ECO:0000256" key="9">
    <source>
        <dbReference type="ARBA" id="ARBA00022755"/>
    </source>
</evidence>
<evidence type="ECO:0000313" key="18">
    <source>
        <dbReference type="EMBL" id="HFM98240.1"/>
    </source>
</evidence>
<dbReference type="EC" id="6.3.3.1" evidence="4 15"/>
<dbReference type="InterPro" id="IPR010918">
    <property type="entry name" value="PurM-like_C_dom"/>
</dbReference>
<dbReference type="CDD" id="cd02196">
    <property type="entry name" value="PurM"/>
    <property type="match status" value="1"/>
</dbReference>
<evidence type="ECO:0000256" key="7">
    <source>
        <dbReference type="ARBA" id="ARBA00022598"/>
    </source>
</evidence>
<evidence type="ECO:0000256" key="1">
    <source>
        <dbReference type="ARBA" id="ARBA00004496"/>
    </source>
</evidence>
<name>A0A7C3PHQ0_9CYAN</name>
<dbReference type="PANTHER" id="PTHR10520:SF12">
    <property type="entry name" value="TRIFUNCTIONAL PURINE BIOSYNTHETIC PROTEIN ADENOSINE-3"/>
    <property type="match status" value="1"/>
</dbReference>
<dbReference type="FunFam" id="3.30.1330.10:FF:000001">
    <property type="entry name" value="Phosphoribosylformylglycinamidine cyclo-ligase"/>
    <property type="match status" value="1"/>
</dbReference>
<feature type="domain" description="PurM-like N-terminal" evidence="16">
    <location>
        <begin position="54"/>
        <end position="158"/>
    </location>
</feature>
<dbReference type="FunFam" id="3.90.650.10:FF:000011">
    <property type="entry name" value="Phosphoribosylformylglycinamidine cyclo-ligase"/>
    <property type="match status" value="1"/>
</dbReference>
<organism evidence="18">
    <name type="scientific">Oscillatoriales cyanobacterium SpSt-418</name>
    <dbReference type="NCBI Taxonomy" id="2282169"/>
    <lineage>
        <taxon>Bacteria</taxon>
        <taxon>Bacillati</taxon>
        <taxon>Cyanobacteriota</taxon>
        <taxon>Cyanophyceae</taxon>
        <taxon>Oscillatoriophycideae</taxon>
        <taxon>Oscillatoriales</taxon>
    </lineage>
</organism>
<dbReference type="NCBIfam" id="TIGR00878">
    <property type="entry name" value="purM"/>
    <property type="match status" value="1"/>
</dbReference>
<dbReference type="GO" id="GO:0005524">
    <property type="term" value="F:ATP binding"/>
    <property type="evidence" value="ECO:0007669"/>
    <property type="project" value="UniProtKB-KW"/>
</dbReference>
<accession>A0A7C3PHQ0</accession>
<comment type="subcellular location">
    <subcellularLocation>
        <location evidence="1 15">Cytoplasm</location>
    </subcellularLocation>
</comment>
<dbReference type="Pfam" id="PF02769">
    <property type="entry name" value="AIRS_C"/>
    <property type="match status" value="1"/>
</dbReference>
<dbReference type="GO" id="GO:0004641">
    <property type="term" value="F:phosphoribosylformylglycinamidine cyclo-ligase activity"/>
    <property type="evidence" value="ECO:0007669"/>
    <property type="project" value="UniProtKB-UniRule"/>
</dbReference>
<dbReference type="GO" id="GO:0005829">
    <property type="term" value="C:cytosol"/>
    <property type="evidence" value="ECO:0007669"/>
    <property type="project" value="TreeGrafter"/>
</dbReference>
<evidence type="ECO:0000256" key="10">
    <source>
        <dbReference type="ARBA" id="ARBA00022840"/>
    </source>
</evidence>
<dbReference type="InterPro" id="IPR016188">
    <property type="entry name" value="PurM-like_N"/>
</dbReference>
<evidence type="ECO:0000256" key="8">
    <source>
        <dbReference type="ARBA" id="ARBA00022741"/>
    </source>
</evidence>
<evidence type="ECO:0000259" key="17">
    <source>
        <dbReference type="Pfam" id="PF02769"/>
    </source>
</evidence>
<keyword evidence="7 15" id="KW-0436">Ligase</keyword>
<evidence type="ECO:0000256" key="15">
    <source>
        <dbReference type="HAMAP-Rule" id="MF_00741"/>
    </source>
</evidence>
<dbReference type="AlphaFoldDB" id="A0A7C3PHQ0"/>
<evidence type="ECO:0000256" key="5">
    <source>
        <dbReference type="ARBA" id="ARBA00020367"/>
    </source>
</evidence>
<proteinExistence type="inferred from homology"/>
<feature type="domain" description="PurM-like C-terminal" evidence="17">
    <location>
        <begin position="171"/>
        <end position="335"/>
    </location>
</feature>
<evidence type="ECO:0000259" key="16">
    <source>
        <dbReference type="Pfam" id="PF00586"/>
    </source>
</evidence>
<gene>
    <name evidence="15" type="primary">purM</name>
    <name evidence="18" type="ORF">ENR64_10885</name>
</gene>
<keyword evidence="6 15" id="KW-0963">Cytoplasm</keyword>
<dbReference type="Gene3D" id="3.30.1330.10">
    <property type="entry name" value="PurM-like, N-terminal domain"/>
    <property type="match status" value="1"/>
</dbReference>
<protein>
    <recommendedName>
        <fullName evidence="5 15">Phosphoribosylformylglycinamidine cyclo-ligase</fullName>
        <ecNumber evidence="4 15">6.3.3.1</ecNumber>
    </recommendedName>
    <alternativeName>
        <fullName evidence="12 15">AIR synthase</fullName>
    </alternativeName>
    <alternativeName>
        <fullName evidence="13 15">AIRS</fullName>
    </alternativeName>
    <alternativeName>
        <fullName evidence="11 15">Phosphoribosyl-aminoimidazole synthetase</fullName>
    </alternativeName>
</protein>
<keyword evidence="9 15" id="KW-0658">Purine biosynthesis</keyword>
<dbReference type="InterPro" id="IPR036921">
    <property type="entry name" value="PurM-like_N_sf"/>
</dbReference>
<evidence type="ECO:0000256" key="12">
    <source>
        <dbReference type="ARBA" id="ARBA00032931"/>
    </source>
</evidence>
<dbReference type="EMBL" id="DSRU01000159">
    <property type="protein sequence ID" value="HFM98240.1"/>
    <property type="molecule type" value="Genomic_DNA"/>
</dbReference>
<dbReference type="GO" id="GO:0006189">
    <property type="term" value="P:'de novo' IMP biosynthetic process"/>
    <property type="evidence" value="ECO:0007669"/>
    <property type="project" value="UniProtKB-UniRule"/>
</dbReference>
<dbReference type="InterPro" id="IPR036676">
    <property type="entry name" value="PurM-like_C_sf"/>
</dbReference>
<sequence>MDYRQAGVDVEAGRAFVSRIRSMVDSTTRPEVLGGVGGFSGFFQLPEGLQSPVLVSGTDGVGTKLKLAQVLNRHNSVGIDLVAMCVNDVLTSGAEPLFFLDYLATGSLEPEQLAQVVEGVVAGCQQAGCALLGGETAEMPGFYPQGEYDLAGFCVGVVEKARLLNGSQVQIGDVAIALASAGVHSNGFSLVRKIVSDRGFAWHDMPDLLQGKTLGDELLTPTRIYVKPVLAALKAGLEIHGMAHITGGGLPENLPRCLGKNQAIAVEPTSWQIPPVFEWLQQAGDVKPRDMFHTFNMGVGFVTLVPPAQAEQTIQWFEQQGIVAWAIGKVVPGNGELIGIEE</sequence>
<comment type="caution">
    <text evidence="18">The sequence shown here is derived from an EMBL/GenBank/DDBJ whole genome shotgun (WGS) entry which is preliminary data.</text>
</comment>
<evidence type="ECO:0000256" key="11">
    <source>
        <dbReference type="ARBA" id="ARBA00031908"/>
    </source>
</evidence>
<dbReference type="InterPro" id="IPR004733">
    <property type="entry name" value="PurM_cligase"/>
</dbReference>
<dbReference type="GO" id="GO:0004637">
    <property type="term" value="F:phosphoribosylamine-glycine ligase activity"/>
    <property type="evidence" value="ECO:0007669"/>
    <property type="project" value="TreeGrafter"/>
</dbReference>
<evidence type="ECO:0000256" key="14">
    <source>
        <dbReference type="ARBA" id="ARBA00049057"/>
    </source>
</evidence>
<evidence type="ECO:0000256" key="3">
    <source>
        <dbReference type="ARBA" id="ARBA00010280"/>
    </source>
</evidence>
<evidence type="ECO:0000256" key="6">
    <source>
        <dbReference type="ARBA" id="ARBA00022490"/>
    </source>
</evidence>
<dbReference type="SUPFAM" id="SSF55326">
    <property type="entry name" value="PurM N-terminal domain-like"/>
    <property type="match status" value="1"/>
</dbReference>
<dbReference type="Pfam" id="PF00586">
    <property type="entry name" value="AIRS"/>
    <property type="match status" value="1"/>
</dbReference>
<dbReference type="Gene3D" id="3.90.650.10">
    <property type="entry name" value="PurM-like C-terminal domain"/>
    <property type="match status" value="1"/>
</dbReference>
<evidence type="ECO:0000256" key="4">
    <source>
        <dbReference type="ARBA" id="ARBA00013047"/>
    </source>
</evidence>
<dbReference type="PANTHER" id="PTHR10520">
    <property type="entry name" value="TRIFUNCTIONAL PURINE BIOSYNTHETIC PROTEIN ADENOSINE-3-RELATED"/>
    <property type="match status" value="1"/>
</dbReference>
<comment type="pathway">
    <text evidence="2 15">Purine metabolism; IMP biosynthesis via de novo pathway; 5-amino-1-(5-phospho-D-ribosyl)imidazole from N(2)-formyl-N(1)-(5-phospho-D-ribosyl)glycinamide: step 2/2.</text>
</comment>
<comment type="catalytic activity">
    <reaction evidence="14 15">
        <text>2-formamido-N(1)-(5-O-phospho-beta-D-ribosyl)acetamidine + ATP = 5-amino-1-(5-phospho-beta-D-ribosyl)imidazole + ADP + phosphate + H(+)</text>
        <dbReference type="Rhea" id="RHEA:23032"/>
        <dbReference type="ChEBI" id="CHEBI:15378"/>
        <dbReference type="ChEBI" id="CHEBI:30616"/>
        <dbReference type="ChEBI" id="CHEBI:43474"/>
        <dbReference type="ChEBI" id="CHEBI:137981"/>
        <dbReference type="ChEBI" id="CHEBI:147287"/>
        <dbReference type="ChEBI" id="CHEBI:456216"/>
        <dbReference type="EC" id="6.3.3.1"/>
    </reaction>
</comment>
<evidence type="ECO:0000256" key="2">
    <source>
        <dbReference type="ARBA" id="ARBA00004686"/>
    </source>
</evidence>
<dbReference type="HAMAP" id="MF_00741">
    <property type="entry name" value="AIRS"/>
    <property type="match status" value="1"/>
</dbReference>
<dbReference type="GO" id="GO:0046084">
    <property type="term" value="P:adenine biosynthetic process"/>
    <property type="evidence" value="ECO:0007669"/>
    <property type="project" value="TreeGrafter"/>
</dbReference>
<reference evidence="18" key="1">
    <citation type="journal article" date="2020" name="mSystems">
        <title>Genome- and Community-Level Interaction Insights into Carbon Utilization and Element Cycling Functions of Hydrothermarchaeota in Hydrothermal Sediment.</title>
        <authorList>
            <person name="Zhou Z."/>
            <person name="Liu Y."/>
            <person name="Xu W."/>
            <person name="Pan J."/>
            <person name="Luo Z.H."/>
            <person name="Li M."/>
        </authorList>
    </citation>
    <scope>NUCLEOTIDE SEQUENCE [LARGE SCALE GENOMIC DNA]</scope>
    <source>
        <strain evidence="18">SpSt-418</strain>
    </source>
</reference>
<keyword evidence="10 15" id="KW-0067">ATP-binding</keyword>
<comment type="similarity">
    <text evidence="3 15">Belongs to the AIR synthase family.</text>
</comment>
<dbReference type="UniPathway" id="UPA00074">
    <property type="reaction ID" value="UER00129"/>
</dbReference>
<evidence type="ECO:0000256" key="13">
    <source>
        <dbReference type="ARBA" id="ARBA00033093"/>
    </source>
</evidence>
<dbReference type="SUPFAM" id="SSF56042">
    <property type="entry name" value="PurM C-terminal domain-like"/>
    <property type="match status" value="1"/>
</dbReference>